<evidence type="ECO:0000313" key="1">
    <source>
        <dbReference type="EMBL" id="KAK6925742.1"/>
    </source>
</evidence>
<evidence type="ECO:0000313" key="2">
    <source>
        <dbReference type="Proteomes" id="UP001370490"/>
    </source>
</evidence>
<accession>A0AAN8Z5K2</accession>
<dbReference type="AlphaFoldDB" id="A0AAN8Z5K2"/>
<gene>
    <name evidence="1" type="ORF">RJ641_007461</name>
</gene>
<organism evidence="1 2">
    <name type="scientific">Dillenia turbinata</name>
    <dbReference type="NCBI Taxonomy" id="194707"/>
    <lineage>
        <taxon>Eukaryota</taxon>
        <taxon>Viridiplantae</taxon>
        <taxon>Streptophyta</taxon>
        <taxon>Embryophyta</taxon>
        <taxon>Tracheophyta</taxon>
        <taxon>Spermatophyta</taxon>
        <taxon>Magnoliopsida</taxon>
        <taxon>eudicotyledons</taxon>
        <taxon>Gunneridae</taxon>
        <taxon>Pentapetalae</taxon>
        <taxon>Dilleniales</taxon>
        <taxon>Dilleniaceae</taxon>
        <taxon>Dillenia</taxon>
    </lineage>
</organism>
<protein>
    <submittedName>
        <fullName evidence="1">Uncharacterized protein</fullName>
    </submittedName>
</protein>
<reference evidence="1 2" key="1">
    <citation type="submission" date="2023-12" db="EMBL/GenBank/DDBJ databases">
        <title>A high-quality genome assembly for Dillenia turbinata (Dilleniales).</title>
        <authorList>
            <person name="Chanderbali A."/>
        </authorList>
    </citation>
    <scope>NUCLEOTIDE SEQUENCE [LARGE SCALE GENOMIC DNA]</scope>
    <source>
        <strain evidence="1">LSX21</strain>
        <tissue evidence="1">Leaf</tissue>
    </source>
</reference>
<comment type="caution">
    <text evidence="1">The sequence shown here is derived from an EMBL/GenBank/DDBJ whole genome shotgun (WGS) entry which is preliminary data.</text>
</comment>
<dbReference type="Proteomes" id="UP001370490">
    <property type="component" value="Unassembled WGS sequence"/>
</dbReference>
<sequence length="73" mass="8650">MLPPFYDDQYVLKRNSRARVLNMHSRLGCQVVLTPSFKVWSLLSLKPKSRISMAMPYFELQETNNEKIIDIQY</sequence>
<name>A0AAN8Z5K2_9MAGN</name>
<dbReference type="EMBL" id="JBAMMX010000015">
    <property type="protein sequence ID" value="KAK6925742.1"/>
    <property type="molecule type" value="Genomic_DNA"/>
</dbReference>
<keyword evidence="2" id="KW-1185">Reference proteome</keyword>
<proteinExistence type="predicted"/>